<dbReference type="GeneID" id="14917017"/>
<keyword evidence="1" id="KW-0472">Membrane</keyword>
<sequence>MILFFAAIAVVGTVTCLFVSVVLPFAFMACLFTDGQ</sequence>
<gene>
    <name evidence="2" type="ORF">ACA1_181180</name>
    <name evidence="3" type="ORF">ACA1_202520</name>
</gene>
<evidence type="ECO:0000313" key="2">
    <source>
        <dbReference type="EMBL" id="ELR10865.1"/>
    </source>
</evidence>
<dbReference type="KEGG" id="acan:ACA1_202520"/>
<dbReference type="EMBL" id="KB008172">
    <property type="protein sequence ID" value="ELR10865.1"/>
    <property type="molecule type" value="Genomic_DNA"/>
</dbReference>
<dbReference type="AlphaFoldDB" id="L8GCC9"/>
<evidence type="ECO:0000313" key="3">
    <source>
        <dbReference type="EMBL" id="ELR16279.1"/>
    </source>
</evidence>
<keyword evidence="4" id="KW-1185">Reference proteome</keyword>
<dbReference type="EMBL" id="KB008001">
    <property type="protein sequence ID" value="ELR16279.1"/>
    <property type="molecule type" value="Genomic_DNA"/>
</dbReference>
<proteinExistence type="predicted"/>
<dbReference type="RefSeq" id="XP_004332878.1">
    <property type="nucleotide sequence ID" value="XM_004332830.1"/>
</dbReference>
<dbReference type="Proteomes" id="UP000011083">
    <property type="component" value="Unassembled WGS sequence"/>
</dbReference>
<protein>
    <submittedName>
        <fullName evidence="2">Uncharacterized protein</fullName>
    </submittedName>
</protein>
<dbReference type="KEGG" id="acan:ACA1_181180"/>
<accession>L8GCC9</accession>
<dbReference type="GeneID" id="14911243"/>
<keyword evidence="1" id="KW-1133">Transmembrane helix</keyword>
<evidence type="ECO:0000313" key="4">
    <source>
        <dbReference type="Proteomes" id="UP000011083"/>
    </source>
</evidence>
<dbReference type="RefSeq" id="XP_004338292.1">
    <property type="nucleotide sequence ID" value="XM_004338244.1"/>
</dbReference>
<dbReference type="VEuPathDB" id="AmoebaDB:ACA1_181180"/>
<feature type="transmembrane region" description="Helical" evidence="1">
    <location>
        <begin position="6"/>
        <end position="32"/>
    </location>
</feature>
<organism evidence="2 4">
    <name type="scientific">Acanthamoeba castellanii (strain ATCC 30010 / Neff)</name>
    <dbReference type="NCBI Taxonomy" id="1257118"/>
    <lineage>
        <taxon>Eukaryota</taxon>
        <taxon>Amoebozoa</taxon>
        <taxon>Discosea</taxon>
        <taxon>Longamoebia</taxon>
        <taxon>Centramoebida</taxon>
        <taxon>Acanthamoebidae</taxon>
        <taxon>Acanthamoeba</taxon>
    </lineage>
</organism>
<name>L8GCC9_ACACF</name>
<dbReference type="VEuPathDB" id="AmoebaDB:ACA1_202520"/>
<keyword evidence="1" id="KW-0812">Transmembrane</keyword>
<reference evidence="2 4" key="1">
    <citation type="journal article" date="2013" name="Genome Biol.">
        <title>Genome of Acanthamoeba castellanii highlights extensive lateral gene transfer and early evolution of tyrosine kinase signaling.</title>
        <authorList>
            <person name="Clarke M."/>
            <person name="Lohan A.J."/>
            <person name="Liu B."/>
            <person name="Lagkouvardos I."/>
            <person name="Roy S."/>
            <person name="Zafar N."/>
            <person name="Bertelli C."/>
            <person name="Schilde C."/>
            <person name="Kianianmomeni A."/>
            <person name="Burglin T.R."/>
            <person name="Frech C."/>
            <person name="Turcotte B."/>
            <person name="Kopec K.O."/>
            <person name="Synnott J.M."/>
            <person name="Choo C."/>
            <person name="Paponov I."/>
            <person name="Finkler A."/>
            <person name="Soon Heng Tan C."/>
            <person name="Hutchins A.P."/>
            <person name="Weinmeier T."/>
            <person name="Rattei T."/>
            <person name="Chu J.S."/>
            <person name="Gimenez G."/>
            <person name="Irimia M."/>
            <person name="Rigden D.J."/>
            <person name="Fitzpatrick D.A."/>
            <person name="Lorenzo-Morales J."/>
            <person name="Bateman A."/>
            <person name="Chiu C.H."/>
            <person name="Tang P."/>
            <person name="Hegemann P."/>
            <person name="Fromm H."/>
            <person name="Raoult D."/>
            <person name="Greub G."/>
            <person name="Miranda-Saavedra D."/>
            <person name="Chen N."/>
            <person name="Nash P."/>
            <person name="Ginger M.L."/>
            <person name="Horn M."/>
            <person name="Schaap P."/>
            <person name="Caler L."/>
            <person name="Loftus B."/>
        </authorList>
    </citation>
    <scope>NUCLEOTIDE SEQUENCE [LARGE SCALE GENOMIC DNA]</scope>
    <source>
        <strain evidence="2 4">Neff</strain>
    </source>
</reference>
<evidence type="ECO:0000256" key="1">
    <source>
        <dbReference type="SAM" id="Phobius"/>
    </source>
</evidence>